<dbReference type="STRING" id="670307.HYPDE_33323"/>
<proteinExistence type="predicted"/>
<dbReference type="eggNOG" id="COG3391">
    <property type="taxonomic scope" value="Bacteria"/>
</dbReference>
<organism evidence="1 2">
    <name type="scientific">Hyphomicrobium denitrificans 1NES1</name>
    <dbReference type="NCBI Taxonomy" id="670307"/>
    <lineage>
        <taxon>Bacteria</taxon>
        <taxon>Pseudomonadati</taxon>
        <taxon>Pseudomonadota</taxon>
        <taxon>Alphaproteobacteria</taxon>
        <taxon>Hyphomicrobiales</taxon>
        <taxon>Hyphomicrobiaceae</taxon>
        <taxon>Hyphomicrobium</taxon>
    </lineage>
</organism>
<keyword evidence="2" id="KW-1185">Reference proteome</keyword>
<dbReference type="SUPFAM" id="SSF51004">
    <property type="entry name" value="C-terminal (heme d1) domain of cytochrome cd1-nitrite reductase"/>
    <property type="match status" value="1"/>
</dbReference>
<protein>
    <submittedName>
        <fullName evidence="1">NHL repeat containing protein</fullName>
    </submittedName>
</protein>
<dbReference type="PANTHER" id="PTHR47197">
    <property type="entry name" value="PROTEIN NIRF"/>
    <property type="match status" value="1"/>
</dbReference>
<dbReference type="KEGG" id="hdt:HYPDE_33323"/>
<dbReference type="InterPro" id="IPR011048">
    <property type="entry name" value="Haem_d1_sf"/>
</dbReference>
<sequence length="342" mass="36186">MGTWHSPILAAIPTVFLGLLNAHGGAAATPLDTSPPLELEATIPLTGVSGRIDHLTIDAKRRRLFVAELGNNSVDVIDLDKGRTVGRITGLHEPQGVGVSGDMLAVANGGDGIVSLYRSDDLSPLGSIPLGNDADDVRVDQATGRIFVGFGQGAIAVIDPAARAKIGEIKLPAHPEGFQFTPGGDRGYVNVPAANQIAVISGGRQISSWRSPESRSNFPLALDDDGGTAAVVFRNPPYLALFDTRSGVLRARVATCADADDAYFDGRRTQIYVSCGSGVVDVFDERETSPRRIAEIKTAQGARTSLFVPELDRLFVAARSGRLNGAKILVYRPQDRAPPKAE</sequence>
<dbReference type="AlphaFoldDB" id="N0B7V2"/>
<dbReference type="HOGENOM" id="CLU_043515_1_0_5"/>
<accession>N0B7V2</accession>
<dbReference type="Proteomes" id="UP000005952">
    <property type="component" value="Chromosome"/>
</dbReference>
<dbReference type="InterPro" id="IPR015943">
    <property type="entry name" value="WD40/YVTN_repeat-like_dom_sf"/>
</dbReference>
<dbReference type="PANTHER" id="PTHR47197:SF3">
    <property type="entry name" value="DIHYDRO-HEME D1 DEHYDROGENASE"/>
    <property type="match status" value="1"/>
</dbReference>
<dbReference type="EMBL" id="CP005587">
    <property type="protein sequence ID" value="AGK58337.1"/>
    <property type="molecule type" value="Genomic_DNA"/>
</dbReference>
<dbReference type="InterPro" id="IPR051200">
    <property type="entry name" value="Host-pathogen_enzymatic-act"/>
</dbReference>
<reference evidence="1 2" key="1">
    <citation type="journal article" date="2013" name="Genome Announc.">
        <title>Genome sequences for three denitrifying bacterial strains isolated from a uranium- and nitrate-contaminated subsurface environment.</title>
        <authorList>
            <person name="Venkatramanan R."/>
            <person name="Prakash O."/>
            <person name="Woyke T."/>
            <person name="Chain P."/>
            <person name="Goodwin L.A."/>
            <person name="Watson D."/>
            <person name="Brooks S."/>
            <person name="Kostka J.E."/>
            <person name="Green S.J."/>
        </authorList>
    </citation>
    <scope>NUCLEOTIDE SEQUENCE [LARGE SCALE GENOMIC DNA]</scope>
    <source>
        <strain evidence="1 2">1NES1</strain>
    </source>
</reference>
<gene>
    <name evidence="1" type="ORF">HYPDE_33323</name>
</gene>
<name>N0B7V2_9HYPH</name>
<dbReference type="RefSeq" id="WP_015598362.1">
    <property type="nucleotide sequence ID" value="NC_021172.1"/>
</dbReference>
<evidence type="ECO:0000313" key="1">
    <source>
        <dbReference type="EMBL" id="AGK58337.1"/>
    </source>
</evidence>
<dbReference type="Gene3D" id="2.130.10.10">
    <property type="entry name" value="YVTN repeat-like/Quinoprotein amine dehydrogenase"/>
    <property type="match status" value="2"/>
</dbReference>
<evidence type="ECO:0000313" key="2">
    <source>
        <dbReference type="Proteomes" id="UP000005952"/>
    </source>
</evidence>